<dbReference type="WBParaSite" id="ES5_v2.g26557.t1">
    <property type="protein sequence ID" value="ES5_v2.g26557.t1"/>
    <property type="gene ID" value="ES5_v2.g26557"/>
</dbReference>
<evidence type="ECO:0000313" key="1">
    <source>
        <dbReference type="Proteomes" id="UP000887579"/>
    </source>
</evidence>
<evidence type="ECO:0000313" key="2">
    <source>
        <dbReference type="WBParaSite" id="ES5_v2.g26557.t1"/>
    </source>
</evidence>
<proteinExistence type="predicted"/>
<organism evidence="1 2">
    <name type="scientific">Panagrolaimus sp. ES5</name>
    <dbReference type="NCBI Taxonomy" id="591445"/>
    <lineage>
        <taxon>Eukaryota</taxon>
        <taxon>Metazoa</taxon>
        <taxon>Ecdysozoa</taxon>
        <taxon>Nematoda</taxon>
        <taxon>Chromadorea</taxon>
        <taxon>Rhabditida</taxon>
        <taxon>Tylenchina</taxon>
        <taxon>Panagrolaimomorpha</taxon>
        <taxon>Panagrolaimoidea</taxon>
        <taxon>Panagrolaimidae</taxon>
        <taxon>Panagrolaimus</taxon>
    </lineage>
</organism>
<protein>
    <submittedName>
        <fullName evidence="2">Heat shock protein 70</fullName>
    </submittedName>
</protein>
<accession>A0AC34GA58</accession>
<name>A0AC34GA58_9BILA</name>
<reference evidence="2" key="1">
    <citation type="submission" date="2022-11" db="UniProtKB">
        <authorList>
            <consortium name="WormBaseParasite"/>
        </authorList>
    </citation>
    <scope>IDENTIFICATION</scope>
</reference>
<dbReference type="Proteomes" id="UP000887579">
    <property type="component" value="Unplaced"/>
</dbReference>
<sequence length="300" mass="33790">MEPMELKPESIKEDGAVVERIQLEKHESTILKLEIDVNGIYSLTVKHEENNTFNPKKLYNVSRRLPNYDQNLHAVGIDLGTTECACSVIRHDGVRSLQVHPASNLYSMPSYVFFEEQKPICGHVAVSRMKNKADFVVFDAKRFIGKSFDKIVMDPLWPFKIYKNDENILVEVETFYGRERKSPEEISAVLLSCIKEEAEKFEGTELSEVVIGIPSEFSEKQKQATLTAAELAGWQKIHFIPESIAAAFAYCSEIDLQNNSIVVICDFGGGTLDICVARFKDEQLQILSSDGDSFLGGRDL</sequence>